<evidence type="ECO:0000313" key="2">
    <source>
        <dbReference type="EMBL" id="TWI81093.1"/>
    </source>
</evidence>
<keyword evidence="3" id="KW-1185">Reference proteome</keyword>
<feature type="transmembrane region" description="Helical" evidence="1">
    <location>
        <begin position="61"/>
        <end position="81"/>
    </location>
</feature>
<protein>
    <submittedName>
        <fullName evidence="2">Uncharacterized protein</fullName>
    </submittedName>
</protein>
<evidence type="ECO:0000313" key="3">
    <source>
        <dbReference type="Proteomes" id="UP000316167"/>
    </source>
</evidence>
<proteinExistence type="predicted"/>
<dbReference type="Proteomes" id="UP000316167">
    <property type="component" value="Unassembled WGS sequence"/>
</dbReference>
<name>A0A562SJ25_9BACT</name>
<keyword evidence="1" id="KW-1133">Transmembrane helix</keyword>
<comment type="caution">
    <text evidence="2">The sequence shown here is derived from an EMBL/GenBank/DDBJ whole genome shotgun (WGS) entry which is preliminary data.</text>
</comment>
<gene>
    <name evidence="2" type="ORF">IQ13_2106</name>
</gene>
<dbReference type="EMBL" id="VLLE01000004">
    <property type="protein sequence ID" value="TWI81093.1"/>
    <property type="molecule type" value="Genomic_DNA"/>
</dbReference>
<keyword evidence="1" id="KW-0812">Transmembrane</keyword>
<sequence length="151" mass="17427">MGKLLHYPVRLLFFAHTINVLLVTWLYWNINDYNTAAQVSSTKISTFKLLNELLKGIADTLQQWLLFLCLVAVLYVLFLIALKMVCRIRIKELLLFALITAHGMFIILLILSATITGHIANYLFVFLLLLINFLLLKFSDYWNYTADGLPD</sequence>
<organism evidence="2 3">
    <name type="scientific">Lacibacter cauensis</name>
    <dbReference type="NCBI Taxonomy" id="510947"/>
    <lineage>
        <taxon>Bacteria</taxon>
        <taxon>Pseudomonadati</taxon>
        <taxon>Bacteroidota</taxon>
        <taxon>Chitinophagia</taxon>
        <taxon>Chitinophagales</taxon>
        <taxon>Chitinophagaceae</taxon>
        <taxon>Lacibacter</taxon>
    </lineage>
</organism>
<feature type="transmembrane region" description="Helical" evidence="1">
    <location>
        <begin position="93"/>
        <end position="113"/>
    </location>
</feature>
<evidence type="ECO:0000256" key="1">
    <source>
        <dbReference type="SAM" id="Phobius"/>
    </source>
</evidence>
<reference evidence="2 3" key="1">
    <citation type="journal article" date="2015" name="Stand. Genomic Sci.">
        <title>Genomic Encyclopedia of Bacterial and Archaeal Type Strains, Phase III: the genomes of soil and plant-associated and newly described type strains.</title>
        <authorList>
            <person name="Whitman W.B."/>
            <person name="Woyke T."/>
            <person name="Klenk H.P."/>
            <person name="Zhou Y."/>
            <person name="Lilburn T.G."/>
            <person name="Beck B.J."/>
            <person name="De Vos P."/>
            <person name="Vandamme P."/>
            <person name="Eisen J.A."/>
            <person name="Garrity G."/>
            <person name="Hugenholtz P."/>
            <person name="Kyrpides N.C."/>
        </authorList>
    </citation>
    <scope>NUCLEOTIDE SEQUENCE [LARGE SCALE GENOMIC DNA]</scope>
    <source>
        <strain evidence="2 3">CGMCC 1.7271</strain>
    </source>
</reference>
<accession>A0A562SJ25</accession>
<feature type="transmembrane region" description="Helical" evidence="1">
    <location>
        <begin position="119"/>
        <end position="136"/>
    </location>
</feature>
<keyword evidence="1" id="KW-0472">Membrane</keyword>
<dbReference type="AlphaFoldDB" id="A0A562SJ25"/>
<feature type="transmembrane region" description="Helical" evidence="1">
    <location>
        <begin position="7"/>
        <end position="28"/>
    </location>
</feature>